<evidence type="ECO:0000256" key="3">
    <source>
        <dbReference type="ARBA" id="ARBA00022989"/>
    </source>
</evidence>
<proteinExistence type="predicted"/>
<dbReference type="PANTHER" id="PTHR35814:SF1">
    <property type="entry name" value="GLUTATHIONE S-TRANSFERASE-RELATED"/>
    <property type="match status" value="1"/>
</dbReference>
<dbReference type="InterPro" id="IPR001129">
    <property type="entry name" value="Membr-assoc_MAPEG"/>
</dbReference>
<sequence length="132" mass="13935">MIFPTTTAFYGAILGLIYAGLSGWVIGGRLTGSVLFGNGGQDTLQRRIRSHGNFQEYVPLTVLLIALYEAGGGSHAWVKGLLIVLVIARILHPIGMFAPTNSPRQFACRGGGILATIAVMTIAAILLLLRAG</sequence>
<dbReference type="OrthoDB" id="7619858at2"/>
<keyword evidence="4 5" id="KW-0472">Membrane</keyword>
<organism evidence="6 7">
    <name type="scientific">Methylorubrum populi</name>
    <dbReference type="NCBI Taxonomy" id="223967"/>
    <lineage>
        <taxon>Bacteria</taxon>
        <taxon>Pseudomonadati</taxon>
        <taxon>Pseudomonadota</taxon>
        <taxon>Alphaproteobacteria</taxon>
        <taxon>Hyphomicrobiales</taxon>
        <taxon>Methylobacteriaceae</taxon>
        <taxon>Methylorubrum</taxon>
    </lineage>
</organism>
<dbReference type="GO" id="GO:0016740">
    <property type="term" value="F:transferase activity"/>
    <property type="evidence" value="ECO:0007669"/>
    <property type="project" value="UniProtKB-KW"/>
</dbReference>
<evidence type="ECO:0000256" key="4">
    <source>
        <dbReference type="ARBA" id="ARBA00023136"/>
    </source>
</evidence>
<keyword evidence="3 5" id="KW-1133">Transmembrane helix</keyword>
<dbReference type="PANTHER" id="PTHR35814">
    <property type="match status" value="1"/>
</dbReference>
<protein>
    <submittedName>
        <fullName evidence="6">Glutathione S-transferase-like protein</fullName>
    </submittedName>
</protein>
<name>A0A160PJZ0_9HYPH</name>
<feature type="transmembrane region" description="Helical" evidence="5">
    <location>
        <begin position="76"/>
        <end position="98"/>
    </location>
</feature>
<dbReference type="Proteomes" id="UP000218288">
    <property type="component" value="Chromosome"/>
</dbReference>
<evidence type="ECO:0000256" key="2">
    <source>
        <dbReference type="ARBA" id="ARBA00022692"/>
    </source>
</evidence>
<dbReference type="RefSeq" id="WP_096487559.1">
    <property type="nucleotide sequence ID" value="NZ_AP014809.1"/>
</dbReference>
<feature type="transmembrane region" description="Helical" evidence="5">
    <location>
        <begin position="7"/>
        <end position="26"/>
    </location>
</feature>
<evidence type="ECO:0000256" key="5">
    <source>
        <dbReference type="SAM" id="Phobius"/>
    </source>
</evidence>
<dbReference type="EMBL" id="AP014809">
    <property type="protein sequence ID" value="BAU93899.1"/>
    <property type="molecule type" value="Genomic_DNA"/>
</dbReference>
<dbReference type="Pfam" id="PF01124">
    <property type="entry name" value="MAPEG"/>
    <property type="match status" value="1"/>
</dbReference>
<reference evidence="6 7" key="1">
    <citation type="journal article" date="2016" name="Genome Announc.">
        <title>Complete Genome Sequence of Methylobacterium populi P-1M, Isolated from Pink-Pigmented Household Biofilm.</title>
        <authorList>
            <person name="Morohoshi T."/>
            <person name="Ikeda T."/>
        </authorList>
    </citation>
    <scope>NUCLEOTIDE SEQUENCE [LARGE SCALE GENOMIC DNA]</scope>
    <source>
        <strain evidence="6 7">P-1M</strain>
    </source>
</reference>
<evidence type="ECO:0000313" key="7">
    <source>
        <dbReference type="Proteomes" id="UP000218288"/>
    </source>
</evidence>
<comment type="subcellular location">
    <subcellularLocation>
        <location evidence="1">Membrane</location>
    </subcellularLocation>
</comment>
<keyword evidence="6" id="KW-0808">Transferase</keyword>
<evidence type="ECO:0000256" key="1">
    <source>
        <dbReference type="ARBA" id="ARBA00004370"/>
    </source>
</evidence>
<evidence type="ECO:0000313" key="6">
    <source>
        <dbReference type="EMBL" id="BAU93899.1"/>
    </source>
</evidence>
<keyword evidence="2 5" id="KW-0812">Transmembrane</keyword>
<gene>
    <name evidence="6" type="ORF">MPPM_5294</name>
</gene>
<dbReference type="InterPro" id="IPR023352">
    <property type="entry name" value="MAPEG-like_dom_sf"/>
</dbReference>
<feature type="transmembrane region" description="Helical" evidence="5">
    <location>
        <begin position="110"/>
        <end position="129"/>
    </location>
</feature>
<dbReference type="SUPFAM" id="SSF161084">
    <property type="entry name" value="MAPEG domain-like"/>
    <property type="match status" value="1"/>
</dbReference>
<dbReference type="Gene3D" id="1.20.120.550">
    <property type="entry name" value="Membrane associated eicosanoid/glutathione metabolism-like domain"/>
    <property type="match status" value="1"/>
</dbReference>
<accession>A0A160PJZ0</accession>
<dbReference type="AlphaFoldDB" id="A0A160PJZ0"/>
<dbReference type="GO" id="GO:0016020">
    <property type="term" value="C:membrane"/>
    <property type="evidence" value="ECO:0007669"/>
    <property type="project" value="UniProtKB-SubCell"/>
</dbReference>